<evidence type="ECO:0000313" key="1">
    <source>
        <dbReference type="EMBL" id="RVT47046.1"/>
    </source>
</evidence>
<comment type="caution">
    <text evidence="1">The sequence shown here is derived from an EMBL/GenBank/DDBJ whole genome shotgun (WGS) entry which is preliminary data.</text>
</comment>
<dbReference type="Proteomes" id="UP000288178">
    <property type="component" value="Unassembled WGS sequence"/>
</dbReference>
<organism evidence="1 2">
    <name type="scientific">Rubrivivax albus</name>
    <dbReference type="NCBI Taxonomy" id="2499835"/>
    <lineage>
        <taxon>Bacteria</taxon>
        <taxon>Pseudomonadati</taxon>
        <taxon>Pseudomonadota</taxon>
        <taxon>Betaproteobacteria</taxon>
        <taxon>Burkholderiales</taxon>
        <taxon>Sphaerotilaceae</taxon>
        <taxon>Rubrivivax</taxon>
    </lineage>
</organism>
<sequence length="154" mass="16309">MAVVISGCATYQPVPEGYSGPKAVLVDSGKYEDGSKAQLFAAVEVDGNQIENSFGASAYASQGRGFSLTMAVTEREVPARPMKVTLRASHTTAAPIHAIASQLAGTFFSVEGTVDFEPKPNVRYVVRGELKKGASSVWIEEALSGQPVTRKVTE</sequence>
<name>A0A3S3S710_9BURK</name>
<accession>A0A3S3S710</accession>
<gene>
    <name evidence="1" type="ORF">ENE75_24435</name>
</gene>
<reference evidence="1 2" key="1">
    <citation type="submission" date="2019-01" db="EMBL/GenBank/DDBJ databases">
        <authorList>
            <person name="Chen W.-M."/>
        </authorList>
    </citation>
    <scope>NUCLEOTIDE SEQUENCE [LARGE SCALE GENOMIC DNA]</scope>
    <source>
        <strain evidence="1 2">ICH-3</strain>
    </source>
</reference>
<evidence type="ECO:0000313" key="2">
    <source>
        <dbReference type="Proteomes" id="UP000288178"/>
    </source>
</evidence>
<keyword evidence="2" id="KW-1185">Reference proteome</keyword>
<dbReference type="AlphaFoldDB" id="A0A3S3S710"/>
<proteinExistence type="predicted"/>
<dbReference type="EMBL" id="SACT01000024">
    <property type="protein sequence ID" value="RVT47046.1"/>
    <property type="molecule type" value="Genomic_DNA"/>
</dbReference>
<protein>
    <submittedName>
        <fullName evidence="1">Uncharacterized protein</fullName>
    </submittedName>
</protein>